<gene>
    <name evidence="1" type="ORF">ACFFQA_20330</name>
</gene>
<dbReference type="RefSeq" id="WP_377854348.1">
    <property type="nucleotide sequence ID" value="NZ_JBHLZU010000018.1"/>
</dbReference>
<evidence type="ECO:0000313" key="1">
    <source>
        <dbReference type="EMBL" id="MFB9906291.1"/>
    </source>
</evidence>
<dbReference type="Gene3D" id="3.90.79.10">
    <property type="entry name" value="Nucleoside Triphosphate Pyrophosphohydrolase"/>
    <property type="match status" value="1"/>
</dbReference>
<name>A0ABV5ZZH5_9PSEU</name>
<organism evidence="1 2">
    <name type="scientific">Allokutzneria oryzae</name>
    <dbReference type="NCBI Taxonomy" id="1378989"/>
    <lineage>
        <taxon>Bacteria</taxon>
        <taxon>Bacillati</taxon>
        <taxon>Actinomycetota</taxon>
        <taxon>Actinomycetes</taxon>
        <taxon>Pseudonocardiales</taxon>
        <taxon>Pseudonocardiaceae</taxon>
        <taxon>Allokutzneria</taxon>
    </lineage>
</organism>
<keyword evidence="2" id="KW-1185">Reference proteome</keyword>
<dbReference type="EMBL" id="JBHLZU010000018">
    <property type="protein sequence ID" value="MFB9906291.1"/>
    <property type="molecule type" value="Genomic_DNA"/>
</dbReference>
<evidence type="ECO:0008006" key="3">
    <source>
        <dbReference type="Google" id="ProtNLM"/>
    </source>
</evidence>
<dbReference type="Proteomes" id="UP001589693">
    <property type="component" value="Unassembled WGS sequence"/>
</dbReference>
<protein>
    <recommendedName>
        <fullName evidence="3">NUDIX hydrolase</fullName>
    </recommendedName>
</protein>
<accession>A0ABV5ZZH5</accession>
<comment type="caution">
    <text evidence="1">The sequence shown here is derived from an EMBL/GenBank/DDBJ whole genome shotgun (WGS) entry which is preliminary data.</text>
</comment>
<sequence>MWPWNGKPFCFGLYDEPGRDPRGEVRSFDFTAAVPSLLKARAGDDAKNVKWVPVADALTGEVPLAFDHVRILRNALTVLATLRR</sequence>
<proteinExistence type="predicted"/>
<evidence type="ECO:0000313" key="2">
    <source>
        <dbReference type="Proteomes" id="UP001589693"/>
    </source>
</evidence>
<reference evidence="1 2" key="1">
    <citation type="submission" date="2024-09" db="EMBL/GenBank/DDBJ databases">
        <authorList>
            <person name="Sun Q."/>
            <person name="Mori K."/>
        </authorList>
    </citation>
    <scope>NUCLEOTIDE SEQUENCE [LARGE SCALE GENOMIC DNA]</scope>
    <source>
        <strain evidence="1 2">TBRC 7907</strain>
    </source>
</reference>